<dbReference type="GO" id="GO:0008061">
    <property type="term" value="F:chitin binding"/>
    <property type="evidence" value="ECO:0007669"/>
    <property type="project" value="InterPro"/>
</dbReference>
<evidence type="ECO:0000313" key="11">
    <source>
        <dbReference type="Proteomes" id="UP000281549"/>
    </source>
</evidence>
<sequence length="414" mass="47123">MNPESYIQLPIQATGTKVVVYFPNWAIYSRKYFVWDMDWNKITHINYAFANVLPDGAISLLDPWADTDQRFIDHGDSWNAPNENLFGNFNQLFKFKQNFRHVKVGLSLGGWTLSKYFSDACSTPEGRKKLVGSSIKLMIDLGLDFIDIDWEYPTEGGLDGNSHRPEDGENYVKLLKEFRTQFLGLNFVPQLSVAAPASKLYYRHWNIPQMCQLLDFVNIMTYDFSGSWSRKAGHQSNLYDYPNNEMNISVNETIVDWIKLGCPSEKIVMGMPIYGRSFENTKGLGFSFTSPTVGTWEPGVFDYKKLPLAGSSEYYDVKSGASYSYDSAKKILVSYDTIPVVNQKLEYIRDLHLGGAMFWEISADRPTNDPKSILSATFKYISANMNIDATPNNVLYPDSKYPNIRNSSNLAIYA</sequence>
<dbReference type="SUPFAM" id="SSF54556">
    <property type="entry name" value="Chitinase insertion domain"/>
    <property type="match status" value="1"/>
</dbReference>
<evidence type="ECO:0000256" key="2">
    <source>
        <dbReference type="ARBA" id="ARBA00008682"/>
    </source>
</evidence>
<dbReference type="InterPro" id="IPR017853">
    <property type="entry name" value="GH"/>
</dbReference>
<dbReference type="Pfam" id="PF00704">
    <property type="entry name" value="Glyco_hydro_18"/>
    <property type="match status" value="1"/>
</dbReference>
<protein>
    <recommendedName>
        <fullName evidence="3">chitinase</fullName>
        <ecNumber evidence="3">3.2.1.14</ecNumber>
    </recommendedName>
</protein>
<evidence type="ECO:0000256" key="8">
    <source>
        <dbReference type="ARBA" id="ARBA00023326"/>
    </source>
</evidence>
<organism evidence="10 11">
    <name type="scientific">Rozella allomycis (strain CSF55)</name>
    <dbReference type="NCBI Taxonomy" id="988480"/>
    <lineage>
        <taxon>Eukaryota</taxon>
        <taxon>Fungi</taxon>
        <taxon>Fungi incertae sedis</taxon>
        <taxon>Cryptomycota</taxon>
        <taxon>Cryptomycota incertae sedis</taxon>
        <taxon>Rozella</taxon>
    </lineage>
</organism>
<evidence type="ECO:0000256" key="6">
    <source>
        <dbReference type="ARBA" id="ARBA00023277"/>
    </source>
</evidence>
<dbReference type="PANTHER" id="PTHR11177">
    <property type="entry name" value="CHITINASE"/>
    <property type="match status" value="1"/>
</dbReference>
<evidence type="ECO:0000313" key="10">
    <source>
        <dbReference type="EMBL" id="RKP20861.1"/>
    </source>
</evidence>
<feature type="domain" description="GH18" evidence="9">
    <location>
        <begin position="16"/>
        <end position="384"/>
    </location>
</feature>
<keyword evidence="4" id="KW-0378">Hydrolase</keyword>
<gene>
    <name evidence="10" type="ORF">ROZALSC1DRAFT_27690</name>
</gene>
<dbReference type="GO" id="GO:0008843">
    <property type="term" value="F:endochitinase activity"/>
    <property type="evidence" value="ECO:0007669"/>
    <property type="project" value="UniProtKB-EC"/>
</dbReference>
<dbReference type="InterPro" id="IPR029070">
    <property type="entry name" value="Chitinase_insertion_sf"/>
</dbReference>
<proteinExistence type="inferred from homology"/>
<dbReference type="GO" id="GO:0000272">
    <property type="term" value="P:polysaccharide catabolic process"/>
    <property type="evidence" value="ECO:0007669"/>
    <property type="project" value="UniProtKB-KW"/>
</dbReference>
<dbReference type="GO" id="GO:0005576">
    <property type="term" value="C:extracellular region"/>
    <property type="evidence" value="ECO:0007669"/>
    <property type="project" value="TreeGrafter"/>
</dbReference>
<accession>A0A4P9YP94</accession>
<dbReference type="Proteomes" id="UP000281549">
    <property type="component" value="Unassembled WGS sequence"/>
</dbReference>
<keyword evidence="5" id="KW-0146">Chitin degradation</keyword>
<comment type="catalytic activity">
    <reaction evidence="1">
        <text>Random endo-hydrolysis of N-acetyl-beta-D-glucosaminide (1-&gt;4)-beta-linkages in chitin and chitodextrins.</text>
        <dbReference type="EC" id="3.2.1.14"/>
    </reaction>
</comment>
<dbReference type="PROSITE" id="PS51910">
    <property type="entry name" value="GH18_2"/>
    <property type="match status" value="1"/>
</dbReference>
<dbReference type="SUPFAM" id="SSF51445">
    <property type="entry name" value="(Trans)glycosidases"/>
    <property type="match status" value="1"/>
</dbReference>
<dbReference type="PANTHER" id="PTHR11177:SF317">
    <property type="entry name" value="CHITINASE 12-RELATED"/>
    <property type="match status" value="1"/>
</dbReference>
<dbReference type="EMBL" id="ML005013">
    <property type="protein sequence ID" value="RKP20861.1"/>
    <property type="molecule type" value="Genomic_DNA"/>
</dbReference>
<evidence type="ECO:0000256" key="3">
    <source>
        <dbReference type="ARBA" id="ARBA00012729"/>
    </source>
</evidence>
<dbReference type="Gene3D" id="3.20.20.80">
    <property type="entry name" value="Glycosidases"/>
    <property type="match status" value="1"/>
</dbReference>
<dbReference type="InterPro" id="IPR011583">
    <property type="entry name" value="Chitinase_II/V-like_cat"/>
</dbReference>
<dbReference type="AlphaFoldDB" id="A0A4P9YP94"/>
<keyword evidence="7" id="KW-0326">Glycosidase</keyword>
<dbReference type="CDD" id="cd06548">
    <property type="entry name" value="GH18_chitinase"/>
    <property type="match status" value="1"/>
</dbReference>
<keyword evidence="8" id="KW-0624">Polysaccharide degradation</keyword>
<evidence type="ECO:0000259" key="9">
    <source>
        <dbReference type="PROSITE" id="PS51910"/>
    </source>
</evidence>
<dbReference type="GO" id="GO:0006032">
    <property type="term" value="P:chitin catabolic process"/>
    <property type="evidence" value="ECO:0007669"/>
    <property type="project" value="UniProtKB-KW"/>
</dbReference>
<reference evidence="11" key="1">
    <citation type="journal article" date="2018" name="Nat. Microbiol.">
        <title>Leveraging single-cell genomics to expand the fungal tree of life.</title>
        <authorList>
            <person name="Ahrendt S.R."/>
            <person name="Quandt C.A."/>
            <person name="Ciobanu D."/>
            <person name="Clum A."/>
            <person name="Salamov A."/>
            <person name="Andreopoulos B."/>
            <person name="Cheng J.F."/>
            <person name="Woyke T."/>
            <person name="Pelin A."/>
            <person name="Henrissat B."/>
            <person name="Reynolds N.K."/>
            <person name="Benny G.L."/>
            <person name="Smith M.E."/>
            <person name="James T.Y."/>
            <person name="Grigoriev I.V."/>
        </authorList>
    </citation>
    <scope>NUCLEOTIDE SEQUENCE [LARGE SCALE GENOMIC DNA]</scope>
    <source>
        <strain evidence="11">CSF55</strain>
    </source>
</reference>
<comment type="similarity">
    <text evidence="2">Belongs to the glycosyl hydrolase 18 family. Chitinase class V subfamily.</text>
</comment>
<evidence type="ECO:0000256" key="5">
    <source>
        <dbReference type="ARBA" id="ARBA00023024"/>
    </source>
</evidence>
<dbReference type="SMART" id="SM00636">
    <property type="entry name" value="Glyco_18"/>
    <property type="match status" value="1"/>
</dbReference>
<dbReference type="EC" id="3.2.1.14" evidence="3"/>
<evidence type="ECO:0000256" key="4">
    <source>
        <dbReference type="ARBA" id="ARBA00022801"/>
    </source>
</evidence>
<dbReference type="InterPro" id="IPR001223">
    <property type="entry name" value="Glyco_hydro18_cat"/>
</dbReference>
<keyword evidence="6" id="KW-0119">Carbohydrate metabolism</keyword>
<dbReference type="InterPro" id="IPR050314">
    <property type="entry name" value="Glycosyl_Hydrlase_18"/>
</dbReference>
<name>A0A4P9YP94_ROZAC</name>
<dbReference type="Gene3D" id="3.10.50.10">
    <property type="match status" value="1"/>
</dbReference>
<dbReference type="FunFam" id="3.10.50.10:FF:000005">
    <property type="entry name" value="Endochitinase B1"/>
    <property type="match status" value="1"/>
</dbReference>
<evidence type="ECO:0000256" key="7">
    <source>
        <dbReference type="ARBA" id="ARBA00023295"/>
    </source>
</evidence>
<evidence type="ECO:0000256" key="1">
    <source>
        <dbReference type="ARBA" id="ARBA00000822"/>
    </source>
</evidence>